<evidence type="ECO:0000256" key="1">
    <source>
        <dbReference type="ARBA" id="ARBA00004651"/>
    </source>
</evidence>
<evidence type="ECO:0000256" key="3">
    <source>
        <dbReference type="ARBA" id="ARBA00022692"/>
    </source>
</evidence>
<feature type="transmembrane region" description="Helical" evidence="6">
    <location>
        <begin position="130"/>
        <end position="148"/>
    </location>
</feature>
<keyword evidence="9" id="KW-1185">Reference proteome</keyword>
<comment type="caution">
    <text evidence="8">The sequence shown here is derived from an EMBL/GenBank/DDBJ whole genome shotgun (WGS) entry which is preliminary data.</text>
</comment>
<evidence type="ECO:0000256" key="4">
    <source>
        <dbReference type="ARBA" id="ARBA00022989"/>
    </source>
</evidence>
<gene>
    <name evidence="8" type="ORF">FC81_GL000543</name>
</gene>
<reference evidence="8 9" key="1">
    <citation type="journal article" date="2015" name="Genome Announc.">
        <title>Expanding the biotechnology potential of lactobacilli through comparative genomics of 213 strains and associated genera.</title>
        <authorList>
            <person name="Sun Z."/>
            <person name="Harris H.M."/>
            <person name="McCann A."/>
            <person name="Guo C."/>
            <person name="Argimon S."/>
            <person name="Zhang W."/>
            <person name="Yang X."/>
            <person name="Jeffery I.B."/>
            <person name="Cooney J.C."/>
            <person name="Kagawa T.F."/>
            <person name="Liu W."/>
            <person name="Song Y."/>
            <person name="Salvetti E."/>
            <person name="Wrobel A."/>
            <person name="Rasinkangas P."/>
            <person name="Parkhill J."/>
            <person name="Rea M.C."/>
            <person name="O'Sullivan O."/>
            <person name="Ritari J."/>
            <person name="Douillard F.P."/>
            <person name="Paul Ross R."/>
            <person name="Yang R."/>
            <person name="Briner A.E."/>
            <person name="Felis G.E."/>
            <person name="de Vos W.M."/>
            <person name="Barrangou R."/>
            <person name="Klaenhammer T.R."/>
            <person name="Caufield P.W."/>
            <person name="Cui Y."/>
            <person name="Zhang H."/>
            <person name="O'Toole P.W."/>
        </authorList>
    </citation>
    <scope>NUCLEOTIDE SEQUENCE [LARGE SCALE GENOMIC DNA]</scope>
    <source>
        <strain evidence="8 9">DSM 19910</strain>
    </source>
</reference>
<dbReference type="PRINTS" id="PR01036">
    <property type="entry name" value="TCRTETB"/>
</dbReference>
<dbReference type="AlphaFoldDB" id="A0A0R1M7K3"/>
<dbReference type="InterPro" id="IPR036259">
    <property type="entry name" value="MFS_trans_sf"/>
</dbReference>
<dbReference type="InterPro" id="IPR020846">
    <property type="entry name" value="MFS_dom"/>
</dbReference>
<dbReference type="GO" id="GO:0022857">
    <property type="term" value="F:transmembrane transporter activity"/>
    <property type="evidence" value="ECO:0007669"/>
    <property type="project" value="InterPro"/>
</dbReference>
<keyword evidence="5 6" id="KW-0472">Membrane</keyword>
<dbReference type="SUPFAM" id="SSF103473">
    <property type="entry name" value="MFS general substrate transporter"/>
    <property type="match status" value="1"/>
</dbReference>
<dbReference type="Proteomes" id="UP000051621">
    <property type="component" value="Unassembled WGS sequence"/>
</dbReference>
<feature type="transmembrane region" description="Helical" evidence="6">
    <location>
        <begin position="200"/>
        <end position="218"/>
    </location>
</feature>
<feature type="transmembrane region" description="Helical" evidence="6">
    <location>
        <begin position="48"/>
        <end position="67"/>
    </location>
</feature>
<evidence type="ECO:0000256" key="5">
    <source>
        <dbReference type="ARBA" id="ARBA00023136"/>
    </source>
</evidence>
<keyword evidence="3 6" id="KW-0812">Transmembrane</keyword>
<dbReference type="Gene3D" id="1.20.1250.20">
    <property type="entry name" value="MFS general substrate transporter like domains"/>
    <property type="match status" value="1"/>
</dbReference>
<dbReference type="PATRIC" id="fig|1423731.3.peg.557"/>
<dbReference type="PROSITE" id="PS50850">
    <property type="entry name" value="MFS"/>
    <property type="match status" value="1"/>
</dbReference>
<dbReference type="InterPro" id="IPR011701">
    <property type="entry name" value="MFS"/>
</dbReference>
<feature type="transmembrane region" description="Helical" evidence="6">
    <location>
        <begin position="431"/>
        <end position="451"/>
    </location>
</feature>
<evidence type="ECO:0000259" key="7">
    <source>
        <dbReference type="PROSITE" id="PS50850"/>
    </source>
</evidence>
<feature type="transmembrane region" description="Helical" evidence="6">
    <location>
        <begin position="264"/>
        <end position="284"/>
    </location>
</feature>
<dbReference type="Gene3D" id="1.20.1720.10">
    <property type="entry name" value="Multidrug resistance protein D"/>
    <property type="match status" value="1"/>
</dbReference>
<feature type="transmembrane region" description="Helical" evidence="6">
    <location>
        <begin position="105"/>
        <end position="123"/>
    </location>
</feature>
<evidence type="ECO:0000313" key="9">
    <source>
        <dbReference type="Proteomes" id="UP000051621"/>
    </source>
</evidence>
<dbReference type="Pfam" id="PF07690">
    <property type="entry name" value="MFS_1"/>
    <property type="match status" value="1"/>
</dbReference>
<feature type="transmembrane region" description="Helical" evidence="6">
    <location>
        <begin position="390"/>
        <end position="411"/>
    </location>
</feature>
<keyword evidence="2" id="KW-0813">Transport</keyword>
<dbReference type="PANTHER" id="PTHR42718">
    <property type="entry name" value="MAJOR FACILITATOR SUPERFAMILY MULTIDRUG TRANSPORTER MFSC"/>
    <property type="match status" value="1"/>
</dbReference>
<sequence length="471" mass="50869">MEKNNKLVISIISIGLLSFLGIVIETALNITFPRLMRAFSISASTVQWLTTGYMLVSTVLIPFGAFLRKRCRIISLFRIAVFSFLAGTICAGFAEDFLFLLLGRLLQGVAAGIGLPLMFSLILEQAPRRSVGTFMGIGSLVIAFAPAVGPAYGGVIQRAFSWHMLFILLLPLIIITWLLGEFSIQQVAPTKKVAFDLRGGISLAALLTATLLLIVNLTSGNGSLILQILLIVIIIISCAAFLYFERNNPQRLLEITLLKNTQFISLLIPFFLLQLMSLSMSYLVPNVLELGFKQSTTVAGFLVLPAAVADAMVAAVAGLVYDKINRFLPILVGTGLIMLTFLAANLLVPSVITLVLTYTIFMVGLGFSYSNIMTLSLSRLSTAVTNDGNAIYMTVQSYSGAVGIALSASLISFAQKQSADLEMGTKAGLNLNLLVLLCLAIIVLCFCLISVRQSVRESVDGLQDTKELSKK</sequence>
<proteinExistence type="predicted"/>
<dbReference type="PANTHER" id="PTHR42718:SF9">
    <property type="entry name" value="MAJOR FACILITATOR SUPERFAMILY MULTIDRUG TRANSPORTER MFSC"/>
    <property type="match status" value="1"/>
</dbReference>
<feature type="transmembrane region" description="Helical" evidence="6">
    <location>
        <begin position="224"/>
        <end position="244"/>
    </location>
</feature>
<dbReference type="EMBL" id="AZEF01000061">
    <property type="protein sequence ID" value="KRL00163.1"/>
    <property type="molecule type" value="Genomic_DNA"/>
</dbReference>
<evidence type="ECO:0000313" key="8">
    <source>
        <dbReference type="EMBL" id="KRL00163.1"/>
    </source>
</evidence>
<comment type="subcellular location">
    <subcellularLocation>
        <location evidence="1">Cell membrane</location>
        <topology evidence="1">Multi-pass membrane protein</topology>
    </subcellularLocation>
</comment>
<feature type="transmembrane region" description="Helical" evidence="6">
    <location>
        <begin position="327"/>
        <end position="344"/>
    </location>
</feature>
<dbReference type="GO" id="GO:0005886">
    <property type="term" value="C:plasma membrane"/>
    <property type="evidence" value="ECO:0007669"/>
    <property type="project" value="UniProtKB-SubCell"/>
</dbReference>
<evidence type="ECO:0000256" key="6">
    <source>
        <dbReference type="SAM" id="Phobius"/>
    </source>
</evidence>
<keyword evidence="4 6" id="KW-1133">Transmembrane helix</keyword>
<accession>A0A0R1M7K3</accession>
<feature type="transmembrane region" description="Helical" evidence="6">
    <location>
        <begin position="160"/>
        <end position="179"/>
    </location>
</feature>
<name>A0A0R1M7K3_9LACO</name>
<organism evidence="8 9">
    <name type="scientific">Liquorilactobacillus capillatus DSM 19910</name>
    <dbReference type="NCBI Taxonomy" id="1423731"/>
    <lineage>
        <taxon>Bacteria</taxon>
        <taxon>Bacillati</taxon>
        <taxon>Bacillota</taxon>
        <taxon>Bacilli</taxon>
        <taxon>Lactobacillales</taxon>
        <taxon>Lactobacillaceae</taxon>
        <taxon>Liquorilactobacillus</taxon>
    </lineage>
</organism>
<evidence type="ECO:0000256" key="2">
    <source>
        <dbReference type="ARBA" id="ARBA00022448"/>
    </source>
</evidence>
<feature type="transmembrane region" description="Helical" evidence="6">
    <location>
        <begin position="296"/>
        <end position="320"/>
    </location>
</feature>
<feature type="transmembrane region" description="Helical" evidence="6">
    <location>
        <begin position="350"/>
        <end position="369"/>
    </location>
</feature>
<feature type="transmembrane region" description="Helical" evidence="6">
    <location>
        <begin position="7"/>
        <end position="28"/>
    </location>
</feature>
<protein>
    <recommendedName>
        <fullName evidence="7">Major facilitator superfamily (MFS) profile domain-containing protein</fullName>
    </recommendedName>
</protein>
<feature type="transmembrane region" description="Helical" evidence="6">
    <location>
        <begin position="79"/>
        <end position="99"/>
    </location>
</feature>
<feature type="domain" description="Major facilitator superfamily (MFS) profile" evidence="7">
    <location>
        <begin position="7"/>
        <end position="455"/>
    </location>
</feature>